<accession>A0A0G4KKH3</accession>
<dbReference type="PANTHER" id="PTHR40624">
    <property type="entry name" value="BIOSYNTHESIS MONOOXYGENASE, PUTATIVE (AFU_ORTHOLOGUE AFUA_1G12025)-RELATED"/>
    <property type="match status" value="1"/>
</dbReference>
<gene>
    <name evidence="2" type="ORF">BN1708_009789</name>
</gene>
<feature type="domain" description="ABM" evidence="1">
    <location>
        <begin position="9"/>
        <end position="96"/>
    </location>
</feature>
<dbReference type="PANTHER" id="PTHR40624:SF1">
    <property type="entry name" value="BIOSYNTHESIS MONOOXYGENASE, PUTATIVE (AFU_ORTHOLOGUE AFUA_1G12025)-RELATED"/>
    <property type="match status" value="1"/>
</dbReference>
<dbReference type="EMBL" id="CVQH01002002">
    <property type="protein sequence ID" value="CRK08025.1"/>
    <property type="molecule type" value="Genomic_DNA"/>
</dbReference>
<evidence type="ECO:0000259" key="1">
    <source>
        <dbReference type="Pfam" id="PF03992"/>
    </source>
</evidence>
<sequence>MGTDHIDLVAIITPKKGQTERFLSLFAACAAHAEKSEPGTLRYRIHRGKRDETSGAEELVVRETPNDVLFYGSCYRYENAAALQTHLAGAHVKAMVGEIEAGTLTENVKIIHITPGAGYERARF</sequence>
<dbReference type="InterPro" id="IPR011008">
    <property type="entry name" value="Dimeric_a/b-barrel"/>
</dbReference>
<protein>
    <recommendedName>
        <fullName evidence="1">ABM domain-containing protein</fullName>
    </recommendedName>
</protein>
<reference evidence="2 3" key="1">
    <citation type="submission" date="2015-05" db="EMBL/GenBank/DDBJ databases">
        <authorList>
            <person name="Wang D.B."/>
            <person name="Wang M."/>
        </authorList>
    </citation>
    <scope>NUCLEOTIDE SEQUENCE [LARGE SCALE GENOMIC DNA]</scope>
    <source>
        <strain evidence="2">VL1</strain>
    </source>
</reference>
<proteinExistence type="predicted"/>
<dbReference type="InterPro" id="IPR007138">
    <property type="entry name" value="ABM_dom"/>
</dbReference>
<organism evidence="2 3">
    <name type="scientific">Verticillium longisporum</name>
    <name type="common">Verticillium dahliae var. longisporum</name>
    <dbReference type="NCBI Taxonomy" id="100787"/>
    <lineage>
        <taxon>Eukaryota</taxon>
        <taxon>Fungi</taxon>
        <taxon>Dikarya</taxon>
        <taxon>Ascomycota</taxon>
        <taxon>Pezizomycotina</taxon>
        <taxon>Sordariomycetes</taxon>
        <taxon>Hypocreomycetidae</taxon>
        <taxon>Glomerellales</taxon>
        <taxon>Plectosphaerellaceae</taxon>
        <taxon>Verticillium</taxon>
    </lineage>
</organism>
<keyword evidence="3" id="KW-1185">Reference proteome</keyword>
<dbReference type="AlphaFoldDB" id="A0A0G4KKH3"/>
<dbReference type="Gene3D" id="3.30.70.100">
    <property type="match status" value="1"/>
</dbReference>
<dbReference type="SUPFAM" id="SSF54909">
    <property type="entry name" value="Dimeric alpha+beta barrel"/>
    <property type="match status" value="1"/>
</dbReference>
<dbReference type="STRING" id="100787.A0A0G4KKH3"/>
<name>A0A0G4KKH3_VERLO</name>
<evidence type="ECO:0000313" key="2">
    <source>
        <dbReference type="EMBL" id="CRK08025.1"/>
    </source>
</evidence>
<dbReference type="Proteomes" id="UP000044602">
    <property type="component" value="Unassembled WGS sequence"/>
</dbReference>
<evidence type="ECO:0000313" key="3">
    <source>
        <dbReference type="Proteomes" id="UP000044602"/>
    </source>
</evidence>
<dbReference type="Pfam" id="PF03992">
    <property type="entry name" value="ABM"/>
    <property type="match status" value="1"/>
</dbReference>